<dbReference type="InterPro" id="IPR000253">
    <property type="entry name" value="FHA_dom"/>
</dbReference>
<dbReference type="InterPro" id="IPR008984">
    <property type="entry name" value="SMAD_FHA_dom_sf"/>
</dbReference>
<evidence type="ECO:0000259" key="1">
    <source>
        <dbReference type="PROSITE" id="PS50006"/>
    </source>
</evidence>
<evidence type="ECO:0000313" key="2">
    <source>
        <dbReference type="EMBL" id="AUX33953.1"/>
    </source>
</evidence>
<sequence>MRWLDGCWELRDLNSRNGTFIDGRRLKPGERVAMTTGEVVAIGSAATGFALMDGGGPMPCARRPSSGAHRSAADHVLVLPCEERPIVTVYEDCAGRWVAEREERIDVVQDHDIIVVDGEPWVLELPTGLRATWEASAGLTLELVGLRLAASRDEEHVEVTVVHDGGTFQLSPRSYHYLLLVLARLFLEDTQASPAERGWVSRDALCQMLAVEPLKLNLDICRLRKQLGEAGVRGAAGIVARRPVTGQLRIGVSRVEVASL</sequence>
<dbReference type="EMBL" id="CP012672">
    <property type="protein sequence ID" value="AUX33953.1"/>
    <property type="molecule type" value="Genomic_DNA"/>
</dbReference>
<dbReference type="PROSITE" id="PS50006">
    <property type="entry name" value="FHA_DOMAIN"/>
    <property type="match status" value="1"/>
</dbReference>
<name>A0A4P2QWF8_SORCE</name>
<proteinExistence type="predicted"/>
<dbReference type="Pfam" id="PF00498">
    <property type="entry name" value="FHA"/>
    <property type="match status" value="1"/>
</dbReference>
<evidence type="ECO:0000313" key="3">
    <source>
        <dbReference type="Proteomes" id="UP000295497"/>
    </source>
</evidence>
<feature type="domain" description="FHA" evidence="1">
    <location>
        <begin position="1"/>
        <end position="26"/>
    </location>
</feature>
<protein>
    <recommendedName>
        <fullName evidence="1">FHA domain-containing protein</fullName>
    </recommendedName>
</protein>
<dbReference type="AlphaFoldDB" id="A0A4P2QWF8"/>
<reference evidence="2 3" key="1">
    <citation type="submission" date="2015-09" db="EMBL/GenBank/DDBJ databases">
        <title>Sorangium comparison.</title>
        <authorList>
            <person name="Zaburannyi N."/>
            <person name="Bunk B."/>
            <person name="Overmann J."/>
            <person name="Mueller R."/>
        </authorList>
    </citation>
    <scope>NUCLEOTIDE SEQUENCE [LARGE SCALE GENOMIC DNA]</scope>
    <source>
        <strain evidence="2 3">So ce836</strain>
    </source>
</reference>
<organism evidence="2 3">
    <name type="scientific">Sorangium cellulosum</name>
    <name type="common">Polyangium cellulosum</name>
    <dbReference type="NCBI Taxonomy" id="56"/>
    <lineage>
        <taxon>Bacteria</taxon>
        <taxon>Pseudomonadati</taxon>
        <taxon>Myxococcota</taxon>
        <taxon>Polyangia</taxon>
        <taxon>Polyangiales</taxon>
        <taxon>Polyangiaceae</taxon>
        <taxon>Sorangium</taxon>
    </lineage>
</organism>
<dbReference type="SUPFAM" id="SSF49879">
    <property type="entry name" value="SMAD/FHA domain"/>
    <property type="match status" value="1"/>
</dbReference>
<accession>A0A4P2QWF8</accession>
<dbReference type="Gene3D" id="2.60.200.20">
    <property type="match status" value="1"/>
</dbReference>
<gene>
    <name evidence="2" type="ORF">SOCE836_061210</name>
</gene>
<dbReference type="Proteomes" id="UP000295497">
    <property type="component" value="Chromosome"/>
</dbReference>
<dbReference type="CDD" id="cd00060">
    <property type="entry name" value="FHA"/>
    <property type="match status" value="1"/>
</dbReference>